<dbReference type="Pfam" id="PF02065">
    <property type="entry name" value="Melibiase"/>
    <property type="match status" value="1"/>
</dbReference>
<dbReference type="FunFam" id="3.20.20.70:FF:000118">
    <property type="entry name" value="Alpha-galactosidase"/>
    <property type="match status" value="1"/>
</dbReference>
<dbReference type="InterPro" id="IPR013785">
    <property type="entry name" value="Aldolase_TIM"/>
</dbReference>
<evidence type="ECO:0000256" key="3">
    <source>
        <dbReference type="ARBA" id="ARBA00022801"/>
    </source>
</evidence>
<dbReference type="Gene3D" id="2.60.40.1180">
    <property type="entry name" value="Golgi alpha-mannosidase II"/>
    <property type="match status" value="1"/>
</dbReference>
<keyword evidence="4 5" id="KW-0326">Glycosidase</keyword>
<proteinExistence type="inferred from homology"/>
<dbReference type="Pfam" id="PF16874">
    <property type="entry name" value="Glyco_hydro_36C"/>
    <property type="match status" value="1"/>
</dbReference>
<dbReference type="Pfam" id="PF16875">
    <property type="entry name" value="Glyco_hydro_36N"/>
    <property type="match status" value="1"/>
</dbReference>
<evidence type="ECO:0000256" key="2">
    <source>
        <dbReference type="ARBA" id="ARBA00012755"/>
    </source>
</evidence>
<evidence type="ECO:0000313" key="10">
    <source>
        <dbReference type="Proteomes" id="UP000306985"/>
    </source>
</evidence>
<dbReference type="PRINTS" id="PR00743">
    <property type="entry name" value="GLHYDRLASE36"/>
</dbReference>
<dbReference type="PROSITE" id="PS00512">
    <property type="entry name" value="ALPHA_GALACTOSIDASE"/>
    <property type="match status" value="1"/>
</dbReference>
<dbReference type="Gene3D" id="3.20.20.70">
    <property type="entry name" value="Aldolase class I"/>
    <property type="match status" value="1"/>
</dbReference>
<dbReference type="Proteomes" id="UP000306985">
    <property type="component" value="Unassembled WGS sequence"/>
</dbReference>
<dbReference type="Gene3D" id="2.70.98.60">
    <property type="entry name" value="alpha-galactosidase from lactobacil brevis"/>
    <property type="match status" value="1"/>
</dbReference>
<keyword evidence="3 5" id="KW-0378">Hydrolase</keyword>
<dbReference type="InterPro" id="IPR002252">
    <property type="entry name" value="Glyco_hydro_36"/>
</dbReference>
<evidence type="ECO:0000259" key="7">
    <source>
        <dbReference type="Pfam" id="PF16874"/>
    </source>
</evidence>
<dbReference type="PANTHER" id="PTHR43053">
    <property type="entry name" value="GLYCOSIDASE FAMILY 31"/>
    <property type="match status" value="1"/>
</dbReference>
<dbReference type="PIRSF" id="PIRSF005536">
    <property type="entry name" value="Agal"/>
    <property type="match status" value="1"/>
</dbReference>
<dbReference type="GO" id="GO:0016052">
    <property type="term" value="P:carbohydrate catabolic process"/>
    <property type="evidence" value="ECO:0007669"/>
    <property type="project" value="InterPro"/>
</dbReference>
<sequence length="734" mass="80486">MSDQARPDVVHLTAGGVSLVLETSEDRLPSVVYWGAALGDLTASDLGELLRSSHGPFGNTRFDVPERVSVLPTPAEAWIGRPGITGSRAGRDFSPSFTLAGSHPVAGDEVTAVGRRFDAVDEVAALELSIEIALTHSGLVQLRSTLTNRGAQEYQVDGLVMTLPVPTRANELFDLTGRHARERVPQRAPFGVGIHSRESRQGRPGLDSSFLLAAGTQGFGWETGQIWGLHVGWSGNQVAYAERLYNGHRVLGAGELLLPGEIRLATGESYTSPVIHAVAGTGLNEVAQRFHRYLRSRPQHPVAPRPVLANTWEAVYFDHDLDRLIALAERAAEAGVERFVLDDGWFLHRRNDTAGLGDWIVDPAVWPNGLKPLIDKVDELGMQFGLWVEPEMINLDSDLAREHPEWIFRAGGRAGLPSRQQYVLDLGHPEAYATIAGRLHALLDEYDIRYLKWDHNRMVVEAGHGPEGAPGVHEHTRAVYRLMDELRERHAGLEIESCAGGGGRIDLGILDRTDRVWASDCIDALERQQIQRYTQLLLPPELVGTHLGDAEAHTTRRRHHLAFRAATAIWGHMGIEWDLTATSPGKRAEVRRWVDLHKDLRPLLHTGDVVVGDHPDPAFWVNGVVATDRSEAVFGITCVARPDTFPPGRIALPGLDPDTRYTVTPVAPADHLPGGTQLPAWWDTGVTLTGHVLHEVGLQMPAMFPDFTHIVRARAVGDETVDHGGRPASPATKE</sequence>
<comment type="catalytic activity">
    <reaction evidence="1 5">
        <text>Hydrolysis of terminal, non-reducing alpha-D-galactose residues in alpha-D-galactosides, including galactose oligosaccharides, galactomannans and galactolipids.</text>
        <dbReference type="EC" id="3.2.1.22"/>
    </reaction>
</comment>
<reference evidence="9 10" key="1">
    <citation type="submission" date="2019-05" db="EMBL/GenBank/DDBJ databases">
        <title>Nakamurella sp. N5BH11, whole genome shotgun sequence.</title>
        <authorList>
            <person name="Tuo L."/>
        </authorList>
    </citation>
    <scope>NUCLEOTIDE SEQUENCE [LARGE SCALE GENOMIC DNA]</scope>
    <source>
        <strain evidence="9 10">N5BH11</strain>
    </source>
</reference>
<feature type="active site" description="Nucleophile" evidence="6">
    <location>
        <position position="454"/>
    </location>
</feature>
<protein>
    <recommendedName>
        <fullName evidence="2 5">Alpha-galactosidase</fullName>
        <ecNumber evidence="2 5">3.2.1.22</ecNumber>
    </recommendedName>
</protein>
<dbReference type="PANTHER" id="PTHR43053:SF3">
    <property type="entry name" value="ALPHA-GALACTOSIDASE C-RELATED"/>
    <property type="match status" value="1"/>
</dbReference>
<comment type="similarity">
    <text evidence="5">Belongs to the glycosyl hydrolase.</text>
</comment>
<gene>
    <name evidence="9" type="ORF">FDO65_17010</name>
</gene>
<dbReference type="InterPro" id="IPR038417">
    <property type="entry name" value="Alpga-gal_N_sf"/>
</dbReference>
<dbReference type="InterPro" id="IPR031705">
    <property type="entry name" value="Glyco_hydro_36_C"/>
</dbReference>
<dbReference type="AlphaFoldDB" id="A0A4U6QCY9"/>
<dbReference type="EMBL" id="SZZH01000004">
    <property type="protein sequence ID" value="TKV57832.1"/>
    <property type="molecule type" value="Genomic_DNA"/>
</dbReference>
<dbReference type="EC" id="3.2.1.22" evidence="2 5"/>
<evidence type="ECO:0000256" key="5">
    <source>
        <dbReference type="PIRNR" id="PIRNR005536"/>
    </source>
</evidence>
<dbReference type="CDD" id="cd14791">
    <property type="entry name" value="GH36"/>
    <property type="match status" value="1"/>
</dbReference>
<feature type="domain" description="Glycosyl hydrolase family 36 C-terminal" evidence="7">
    <location>
        <begin position="624"/>
        <end position="707"/>
    </location>
</feature>
<dbReference type="RefSeq" id="WP_137450916.1">
    <property type="nucleotide sequence ID" value="NZ_SZZH01000004.1"/>
</dbReference>
<feature type="domain" description="Glycosyl hydrolase family 36 N-terminal" evidence="8">
    <location>
        <begin position="28"/>
        <end position="265"/>
    </location>
</feature>
<evidence type="ECO:0000259" key="8">
    <source>
        <dbReference type="Pfam" id="PF16875"/>
    </source>
</evidence>
<evidence type="ECO:0000256" key="4">
    <source>
        <dbReference type="ARBA" id="ARBA00023295"/>
    </source>
</evidence>
<dbReference type="InterPro" id="IPR013780">
    <property type="entry name" value="Glyco_hydro_b"/>
</dbReference>
<evidence type="ECO:0000256" key="1">
    <source>
        <dbReference type="ARBA" id="ARBA00001255"/>
    </source>
</evidence>
<dbReference type="GO" id="GO:0004557">
    <property type="term" value="F:alpha-galactosidase activity"/>
    <property type="evidence" value="ECO:0007669"/>
    <property type="project" value="UniProtKB-UniRule"/>
</dbReference>
<organism evidence="9 10">
    <name type="scientific">Nakamurella flava</name>
    <dbReference type="NCBI Taxonomy" id="2576308"/>
    <lineage>
        <taxon>Bacteria</taxon>
        <taxon>Bacillati</taxon>
        <taxon>Actinomycetota</taxon>
        <taxon>Actinomycetes</taxon>
        <taxon>Nakamurellales</taxon>
        <taxon>Nakamurellaceae</taxon>
        <taxon>Nakamurella</taxon>
    </lineage>
</organism>
<evidence type="ECO:0000256" key="6">
    <source>
        <dbReference type="PIRSR" id="PIRSR005536-1"/>
    </source>
</evidence>
<accession>A0A4U6QCY9</accession>
<dbReference type="InterPro" id="IPR017853">
    <property type="entry name" value="GH"/>
</dbReference>
<comment type="caution">
    <text evidence="9">The sequence shown here is derived from an EMBL/GenBank/DDBJ whole genome shotgun (WGS) entry which is preliminary data.</text>
</comment>
<feature type="active site" description="Proton donor" evidence="6">
    <location>
        <position position="520"/>
    </location>
</feature>
<dbReference type="InterPro" id="IPR031704">
    <property type="entry name" value="Glyco_hydro_36_N"/>
</dbReference>
<keyword evidence="10" id="KW-1185">Reference proteome</keyword>
<name>A0A4U6QCY9_9ACTN</name>
<dbReference type="OrthoDB" id="9758822at2"/>
<dbReference type="InterPro" id="IPR050985">
    <property type="entry name" value="Alpha-glycosidase_related"/>
</dbReference>
<dbReference type="SUPFAM" id="SSF51445">
    <property type="entry name" value="(Trans)glycosidases"/>
    <property type="match status" value="1"/>
</dbReference>
<evidence type="ECO:0000313" key="9">
    <source>
        <dbReference type="EMBL" id="TKV57832.1"/>
    </source>
</evidence>
<dbReference type="InterPro" id="IPR000111">
    <property type="entry name" value="Glyco_hydro_27/36_CS"/>
</dbReference>